<dbReference type="STRING" id="81408.B4119_2590"/>
<dbReference type="Proteomes" id="UP000075455">
    <property type="component" value="Unassembled WGS sequence"/>
</dbReference>
<name>A0A150LD93_9BACL</name>
<comment type="caution">
    <text evidence="1">The sequence shown here is derived from an EMBL/GenBank/DDBJ whole genome shotgun (WGS) entry which is preliminary data.</text>
</comment>
<proteinExistence type="predicted"/>
<gene>
    <name evidence="1" type="ORF">B4119_2590</name>
</gene>
<dbReference type="EMBL" id="LQYS01000095">
    <property type="protein sequence ID" value="KYD09742.1"/>
    <property type="molecule type" value="Genomic_DNA"/>
</dbReference>
<evidence type="ECO:0000313" key="2">
    <source>
        <dbReference type="Proteomes" id="UP000075455"/>
    </source>
</evidence>
<sequence length="49" mass="5618">MYSGGKIRTREKLVHDCHEKAGFFVERANIHNVHIILTAKGIDNERKKG</sequence>
<evidence type="ECO:0000313" key="1">
    <source>
        <dbReference type="EMBL" id="KYD09742.1"/>
    </source>
</evidence>
<accession>A0A150LD93</accession>
<reference evidence="1 2" key="1">
    <citation type="submission" date="2016-01" db="EMBL/GenBank/DDBJ databases">
        <title>Draft Genome Sequences of Seven Thermophilic Sporeformers Isolated from Foods.</title>
        <authorList>
            <person name="Berendsen E.M."/>
            <person name="Wells-Bennik M.H."/>
            <person name="Krawcyk A.O."/>
            <person name="De Jong A."/>
            <person name="Holsappel S."/>
            <person name="Eijlander R.T."/>
            <person name="Kuipers O.P."/>
        </authorList>
    </citation>
    <scope>NUCLEOTIDE SEQUENCE [LARGE SCALE GENOMIC DNA]</scope>
    <source>
        <strain evidence="1 2">B4119</strain>
    </source>
</reference>
<protein>
    <submittedName>
        <fullName evidence="1">Uncharacterized protein</fullName>
    </submittedName>
</protein>
<dbReference type="AlphaFoldDB" id="A0A150LD93"/>
<organism evidence="1 2">
    <name type="scientific">Saccharococcus caldoxylosilyticus</name>
    <dbReference type="NCBI Taxonomy" id="81408"/>
    <lineage>
        <taxon>Bacteria</taxon>
        <taxon>Bacillati</taxon>
        <taxon>Bacillota</taxon>
        <taxon>Bacilli</taxon>
        <taxon>Bacillales</taxon>
        <taxon>Anoxybacillaceae</taxon>
        <taxon>Saccharococcus</taxon>
    </lineage>
</organism>